<keyword evidence="1" id="KW-0732">Signal</keyword>
<dbReference type="Proteomes" id="UP000070444">
    <property type="component" value="Unassembled WGS sequence"/>
</dbReference>
<sequence>MYNLLTKLTLLTVLGLVSATEPGYSHQCPPGEYCKPKPYGGGCECCPIPPNPCYPPESGFWDGQKWCCTKPPEPICPTINWNFLIGAEVDQAAGTIRFPDGRVVPINSVHQPIRIIIKGQPYDKSLNRERLNIEIERNYKGCWVICKVWCG</sequence>
<keyword evidence="3" id="KW-1185">Reference proteome</keyword>
<name>A0A137NYR2_CONC2</name>
<evidence type="ECO:0000256" key="1">
    <source>
        <dbReference type="SAM" id="SignalP"/>
    </source>
</evidence>
<evidence type="ECO:0000313" key="2">
    <source>
        <dbReference type="EMBL" id="KXN67749.1"/>
    </source>
</evidence>
<feature type="chain" id="PRO_5007294312" evidence="1">
    <location>
        <begin position="20"/>
        <end position="151"/>
    </location>
</feature>
<accession>A0A137NYR2</accession>
<evidence type="ECO:0000313" key="3">
    <source>
        <dbReference type="Proteomes" id="UP000070444"/>
    </source>
</evidence>
<proteinExistence type="predicted"/>
<organism evidence="2 3">
    <name type="scientific">Conidiobolus coronatus (strain ATCC 28846 / CBS 209.66 / NRRL 28638)</name>
    <name type="common">Delacroixia coronata</name>
    <dbReference type="NCBI Taxonomy" id="796925"/>
    <lineage>
        <taxon>Eukaryota</taxon>
        <taxon>Fungi</taxon>
        <taxon>Fungi incertae sedis</taxon>
        <taxon>Zoopagomycota</taxon>
        <taxon>Entomophthoromycotina</taxon>
        <taxon>Entomophthoromycetes</taxon>
        <taxon>Entomophthorales</taxon>
        <taxon>Ancylistaceae</taxon>
        <taxon>Conidiobolus</taxon>
    </lineage>
</organism>
<protein>
    <submittedName>
        <fullName evidence="2">Uncharacterized protein</fullName>
    </submittedName>
</protein>
<dbReference type="AlphaFoldDB" id="A0A137NYR2"/>
<gene>
    <name evidence="2" type="ORF">CONCODRAFT_10134</name>
</gene>
<dbReference type="EMBL" id="KQ964615">
    <property type="protein sequence ID" value="KXN67749.1"/>
    <property type="molecule type" value="Genomic_DNA"/>
</dbReference>
<reference evidence="2 3" key="1">
    <citation type="journal article" date="2015" name="Genome Biol. Evol.">
        <title>Phylogenomic analyses indicate that early fungi evolved digesting cell walls of algal ancestors of land plants.</title>
        <authorList>
            <person name="Chang Y."/>
            <person name="Wang S."/>
            <person name="Sekimoto S."/>
            <person name="Aerts A.L."/>
            <person name="Choi C."/>
            <person name="Clum A."/>
            <person name="LaButti K.M."/>
            <person name="Lindquist E.A."/>
            <person name="Yee Ngan C."/>
            <person name="Ohm R.A."/>
            <person name="Salamov A.A."/>
            <person name="Grigoriev I.V."/>
            <person name="Spatafora J.W."/>
            <person name="Berbee M.L."/>
        </authorList>
    </citation>
    <scope>NUCLEOTIDE SEQUENCE [LARGE SCALE GENOMIC DNA]</scope>
    <source>
        <strain evidence="2 3">NRRL 28638</strain>
    </source>
</reference>
<feature type="signal peptide" evidence="1">
    <location>
        <begin position="1"/>
        <end position="19"/>
    </location>
</feature>